<dbReference type="Ensembl" id="ENSPMAT00000007305.1">
    <property type="protein sequence ID" value="ENSPMAP00000007273.1"/>
    <property type="gene ID" value="ENSPMAG00000006584.1"/>
</dbReference>
<dbReference type="Pfam" id="PF02196">
    <property type="entry name" value="RBD"/>
    <property type="match status" value="1"/>
</dbReference>
<dbReference type="Gene3D" id="1.10.196.10">
    <property type="match status" value="1"/>
</dbReference>
<dbReference type="SMART" id="SM00228">
    <property type="entry name" value="PDZ"/>
    <property type="match status" value="1"/>
</dbReference>
<evidence type="ECO:0000256" key="5">
    <source>
        <dbReference type="SAM" id="MobiDB-lite"/>
    </source>
</evidence>
<evidence type="ECO:0000259" key="8">
    <source>
        <dbReference type="PROSITE" id="PS50898"/>
    </source>
</evidence>
<dbReference type="InterPro" id="IPR036305">
    <property type="entry name" value="RGS_sf"/>
</dbReference>
<evidence type="ECO:0000256" key="1">
    <source>
        <dbReference type="ARBA" id="ARBA00004496"/>
    </source>
</evidence>
<evidence type="ECO:0000259" key="7">
    <source>
        <dbReference type="PROSITE" id="PS50132"/>
    </source>
</evidence>
<feature type="compositionally biased region" description="Basic residues" evidence="5">
    <location>
        <begin position="615"/>
        <end position="629"/>
    </location>
</feature>
<dbReference type="GO" id="GO:0005634">
    <property type="term" value="C:nucleus"/>
    <property type="evidence" value="ECO:0007669"/>
    <property type="project" value="TreeGrafter"/>
</dbReference>
<dbReference type="PROSITE" id="PS50877">
    <property type="entry name" value="GOLOCO"/>
    <property type="match status" value="1"/>
</dbReference>
<dbReference type="PROSITE" id="PS50132">
    <property type="entry name" value="RGS"/>
    <property type="match status" value="1"/>
</dbReference>
<dbReference type="CDD" id="cd08706">
    <property type="entry name" value="RGS_R12-like"/>
    <property type="match status" value="1"/>
</dbReference>
<dbReference type="GO" id="GO:0007165">
    <property type="term" value="P:signal transduction"/>
    <property type="evidence" value="ECO:0007669"/>
    <property type="project" value="InterPro"/>
</dbReference>
<dbReference type="PANTHER" id="PTHR45945">
    <property type="entry name" value="REGULATOR OF G-PROTEIN SIGNALING LOCO"/>
    <property type="match status" value="1"/>
</dbReference>
<dbReference type="InterPro" id="IPR001478">
    <property type="entry name" value="PDZ"/>
</dbReference>
<feature type="domain" description="RBD" evidence="8">
    <location>
        <begin position="916"/>
        <end position="986"/>
    </location>
</feature>
<dbReference type="PROSITE" id="PS50106">
    <property type="entry name" value="PDZ"/>
    <property type="match status" value="1"/>
</dbReference>
<dbReference type="InterPro" id="IPR016137">
    <property type="entry name" value="RGS"/>
</dbReference>
<dbReference type="GO" id="GO:0008277">
    <property type="term" value="P:regulation of G protein-coupled receptor signaling pathway"/>
    <property type="evidence" value="ECO:0007669"/>
    <property type="project" value="TreeGrafter"/>
</dbReference>
<dbReference type="GeneTree" id="ENSGT00940000159741"/>
<dbReference type="InterPro" id="IPR024066">
    <property type="entry name" value="RGS_subdom1/3"/>
</dbReference>
<feature type="domain" description="PDZ" evidence="6">
    <location>
        <begin position="21"/>
        <end position="98"/>
    </location>
</feature>
<dbReference type="InterPro" id="IPR029071">
    <property type="entry name" value="Ubiquitin-like_domsf"/>
</dbReference>
<proteinExistence type="predicted"/>
<dbReference type="SMART" id="SM00390">
    <property type="entry name" value="GoLoco"/>
    <property type="match status" value="1"/>
</dbReference>
<feature type="region of interest" description="Disordered" evidence="5">
    <location>
        <begin position="440"/>
        <end position="480"/>
    </location>
</feature>
<accession>S4RPY7</accession>
<dbReference type="AlphaFoldDB" id="S4RPY7"/>
<name>S4RPY7_PETMA</name>
<evidence type="ECO:0000259" key="6">
    <source>
        <dbReference type="PROSITE" id="PS50106"/>
    </source>
</evidence>
<dbReference type="FunFam" id="1.10.167.10:FF:000001">
    <property type="entry name" value="Putative regulator of g-protein signaling 12"/>
    <property type="match status" value="1"/>
</dbReference>
<feature type="region of interest" description="Disordered" evidence="5">
    <location>
        <begin position="166"/>
        <end position="185"/>
    </location>
</feature>
<dbReference type="SUPFAM" id="SSF50729">
    <property type="entry name" value="PH domain-like"/>
    <property type="match status" value="1"/>
</dbReference>
<organism evidence="9">
    <name type="scientific">Petromyzon marinus</name>
    <name type="common">Sea lamprey</name>
    <dbReference type="NCBI Taxonomy" id="7757"/>
    <lineage>
        <taxon>Eukaryota</taxon>
        <taxon>Metazoa</taxon>
        <taxon>Chordata</taxon>
        <taxon>Craniata</taxon>
        <taxon>Vertebrata</taxon>
        <taxon>Cyclostomata</taxon>
        <taxon>Hyperoartia</taxon>
        <taxon>Petromyzontiformes</taxon>
        <taxon>Petromyzontidae</taxon>
        <taxon>Petromyzon</taxon>
    </lineage>
</organism>
<evidence type="ECO:0000256" key="4">
    <source>
        <dbReference type="ARBA" id="ARBA00022737"/>
    </source>
</evidence>
<dbReference type="InterPro" id="IPR003109">
    <property type="entry name" value="GoLoco_motif"/>
</dbReference>
<dbReference type="GO" id="GO:0005737">
    <property type="term" value="C:cytoplasm"/>
    <property type="evidence" value="ECO:0007669"/>
    <property type="project" value="UniProtKB-SubCell"/>
</dbReference>
<dbReference type="InterPro" id="IPR003116">
    <property type="entry name" value="RBD_dom"/>
</dbReference>
<feature type="compositionally biased region" description="Basic and acidic residues" evidence="5">
    <location>
        <begin position="169"/>
        <end position="179"/>
    </location>
</feature>
<keyword evidence="4" id="KW-0677">Repeat</keyword>
<evidence type="ECO:0000256" key="2">
    <source>
        <dbReference type="ARBA" id="ARBA00022468"/>
    </source>
</evidence>
<dbReference type="Gene3D" id="2.30.42.10">
    <property type="match status" value="1"/>
</dbReference>
<dbReference type="SUPFAM" id="SSF48097">
    <property type="entry name" value="Regulator of G-protein signaling, RGS"/>
    <property type="match status" value="1"/>
</dbReference>
<dbReference type="Pfam" id="PF00615">
    <property type="entry name" value="RGS"/>
    <property type="match status" value="1"/>
</dbReference>
<dbReference type="InterPro" id="IPR046995">
    <property type="entry name" value="RGS10/12/14-like"/>
</dbReference>
<feature type="region of interest" description="Disordered" evidence="5">
    <location>
        <begin position="608"/>
        <end position="675"/>
    </location>
</feature>
<dbReference type="OMA" id="HKSEWSK"/>
<evidence type="ECO:0000256" key="3">
    <source>
        <dbReference type="ARBA" id="ARBA00022490"/>
    </source>
</evidence>
<protein>
    <submittedName>
        <fullName evidence="9">Regulator of G protein signaling 12</fullName>
    </submittedName>
</protein>
<dbReference type="InterPro" id="IPR036034">
    <property type="entry name" value="PDZ_sf"/>
</dbReference>
<dbReference type="GO" id="GO:0005096">
    <property type="term" value="F:GTPase activator activity"/>
    <property type="evidence" value="ECO:0007669"/>
    <property type="project" value="UniProtKB-KW"/>
</dbReference>
<comment type="subcellular location">
    <subcellularLocation>
        <location evidence="1">Cytoplasm</location>
    </subcellularLocation>
</comment>
<reference evidence="9" key="1">
    <citation type="submission" date="2025-08" db="UniProtKB">
        <authorList>
            <consortium name="Ensembl"/>
        </authorList>
    </citation>
    <scope>IDENTIFICATION</scope>
</reference>
<reference evidence="9" key="2">
    <citation type="submission" date="2025-09" db="UniProtKB">
        <authorList>
            <consortium name="Ensembl"/>
        </authorList>
    </citation>
    <scope>IDENTIFICATION</scope>
</reference>
<dbReference type="SUPFAM" id="SSF50156">
    <property type="entry name" value="PDZ domain-like"/>
    <property type="match status" value="1"/>
</dbReference>
<dbReference type="Gene3D" id="3.10.20.90">
    <property type="entry name" value="Phosphatidylinositol 3-kinase Catalytic Subunit, Chain A, domain 1"/>
    <property type="match status" value="2"/>
</dbReference>
<dbReference type="Pfam" id="PF00595">
    <property type="entry name" value="PDZ"/>
    <property type="match status" value="1"/>
</dbReference>
<dbReference type="SMART" id="SM00315">
    <property type="entry name" value="RGS"/>
    <property type="match status" value="1"/>
</dbReference>
<feature type="domain" description="RBD" evidence="8">
    <location>
        <begin position="988"/>
        <end position="1058"/>
    </location>
</feature>
<dbReference type="STRING" id="7757.ENSPMAP00000007273"/>
<keyword evidence="2" id="KW-0343">GTPase activation</keyword>
<dbReference type="HOGENOM" id="CLU_002190_0_0_1"/>
<dbReference type="GO" id="GO:0005886">
    <property type="term" value="C:plasma membrane"/>
    <property type="evidence" value="ECO:0007669"/>
    <property type="project" value="TreeGrafter"/>
</dbReference>
<feature type="compositionally biased region" description="Low complexity" evidence="5">
    <location>
        <begin position="450"/>
        <end position="467"/>
    </location>
</feature>
<dbReference type="SUPFAM" id="SSF54236">
    <property type="entry name" value="Ubiquitin-like"/>
    <property type="match status" value="2"/>
</dbReference>
<keyword evidence="3" id="KW-0963">Cytoplasm</keyword>
<dbReference type="Gene3D" id="1.10.167.10">
    <property type="entry name" value="Regulator of G-protein Signalling 4, domain 2"/>
    <property type="match status" value="1"/>
</dbReference>
<dbReference type="SMART" id="SM00455">
    <property type="entry name" value="RBD"/>
    <property type="match status" value="2"/>
</dbReference>
<evidence type="ECO:0000313" key="9">
    <source>
        <dbReference type="Ensembl" id="ENSPMAP00000007273.1"/>
    </source>
</evidence>
<feature type="domain" description="RGS" evidence="7">
    <location>
        <begin position="697"/>
        <end position="814"/>
    </location>
</feature>
<dbReference type="PANTHER" id="PTHR45945:SF3">
    <property type="entry name" value="REGULATOR OF G-PROTEIN SIGNALING LOCO"/>
    <property type="match status" value="1"/>
</dbReference>
<dbReference type="InterPro" id="IPR044926">
    <property type="entry name" value="RGS_subdomain_2"/>
</dbReference>
<feature type="compositionally biased region" description="Low complexity" evidence="5">
    <location>
        <begin position="659"/>
        <end position="675"/>
    </location>
</feature>
<dbReference type="PRINTS" id="PR01301">
    <property type="entry name" value="RGSPROTEIN"/>
</dbReference>
<dbReference type="PROSITE" id="PS50898">
    <property type="entry name" value="RBD"/>
    <property type="match status" value="2"/>
</dbReference>
<sequence length="1172" mass="128226">SALGQARPVGLAGHRREDLHTVELARGPLGYGFTVVARAPCLVNCVLPGGPADVAGLRAGDQIVAINDKDVSCASHHGVVALIGQSLHTLKLVMAQNCNKPYVLLNNEASPCKYRESFELDGVIKGAPIFHKMENNHSLMTDERLPPPHRAQSLVYPIVAVPHAGSGDGGRELPSRWEGTDDPDDSLSGDVDLLTVKLIVCYLGSVELPSFDMDAEVEVLSTIQSCLQRLRTKHRIHSLLLMKILQDCIQLYNEEHALIATYSADKLAFSVVCPYDRNVVGIVTIAHVDDTAGEGGALRMSCHVFFIDPTLSAHSCHVSVAQQFSFECTPDPDTNGCLEFGDSSQTLLQFVSVLYREMGEVIEKIRAVAFADVGHTELEAKRSVYSLNSDSGIGGFGMETGEITNFILLIRVCSTTTLHTQGTVASDGGGPRACAVTGPGTAARGAADVEGPQPAETQTEQEQGAWNTRRRAGTGRAARGAWVGRARAGPREGVMAAGCRFIHQESRSLLPHHACRIMECDHNTDSKDPILNSLTTWVNTAAEPPPPPALTGRYRQGLFPPRCPPPLSALRRPGSRFPVPRAALRPCTSGVPCSLPLLCLRLGRPTSLGVGHSPSRCRPRSRNVARSRTARTPPYLPPRAQNARGPTVCRPELDRGELNSSSSQQSVSSNASLPSALSVRRQQQLSYEGRVASWALSFERLLHDPLGLRYFTEFLKKEFSEENILFWLACEQFKQTAYHDKHTLREKAREIFHAFLSRRAPNPVNIDSHGQLCERMLQDPHAHMFLEQQQQIFSLMKFDSYARFLKSALYQHCLLAEVGGHPLPSLASPAVSPPASQLTANQASAAIPDQLSGVCTGLGTKYDIGFEQGNCEQARYNCHDRDGIIKPVEELNSVLRTDSKLIPILCLQMCMQQSRDGKCNVLPDGHSATLHVRPRLSIRELLRPLCEQRGLPLAATDVFLLGGEKPLVMEQESSSLAMREIRLEPRTLFRLDLVPINRSVGVKAKPTKAVTEVLKPIVTKYGMKLEDLVATMEGQSVPLDLGIAVSSLDGQRVVLDTRRQLRTQQGGDTTERGHTPPATAHVLASSPVQVRSGNEKKSYARHISTAKAIFGSGEKCDNSSKQTYISRKKKTGTKMDDVEELFEILVKAQSNRVNDQRGLLCKEDLILPDFLK</sequence>